<comment type="caution">
    <text evidence="2">The sequence shown here is derived from an EMBL/GenBank/DDBJ whole genome shotgun (WGS) entry which is preliminary data.</text>
</comment>
<dbReference type="PANTHER" id="PTHR21248">
    <property type="entry name" value="CARDIOLIPIN SYNTHASE"/>
    <property type="match status" value="1"/>
</dbReference>
<dbReference type="Proteomes" id="UP000305517">
    <property type="component" value="Unassembled WGS sequence"/>
</dbReference>
<dbReference type="RefSeq" id="WP_138080038.1">
    <property type="nucleotide sequence ID" value="NZ_VAJM01000010.1"/>
</dbReference>
<evidence type="ECO:0000313" key="3">
    <source>
        <dbReference type="Proteomes" id="UP000305517"/>
    </source>
</evidence>
<evidence type="ECO:0000259" key="1">
    <source>
        <dbReference type="Pfam" id="PF13091"/>
    </source>
</evidence>
<dbReference type="AlphaFoldDB" id="A0A5R8WM50"/>
<name>A0A5R8WM50_9BACT</name>
<proteinExistence type="predicted"/>
<protein>
    <recommendedName>
        <fullName evidence="1">Phospholipase D-like domain-containing protein</fullName>
    </recommendedName>
</protein>
<feature type="domain" description="Phospholipase D-like" evidence="1">
    <location>
        <begin position="16"/>
        <end position="127"/>
    </location>
</feature>
<dbReference type="Gene3D" id="3.30.870.10">
    <property type="entry name" value="Endonuclease Chain A"/>
    <property type="match status" value="1"/>
</dbReference>
<dbReference type="GO" id="GO:0006793">
    <property type="term" value="P:phosphorus metabolic process"/>
    <property type="evidence" value="ECO:0007669"/>
    <property type="project" value="UniProtKB-ARBA"/>
</dbReference>
<dbReference type="Pfam" id="PF13091">
    <property type="entry name" value="PLDc_2"/>
    <property type="match status" value="1"/>
</dbReference>
<dbReference type="InterPro" id="IPR059166">
    <property type="entry name" value="PLD-like_cat"/>
</dbReference>
<dbReference type="OrthoDB" id="5500241at2"/>
<dbReference type="CDD" id="cd09176">
    <property type="entry name" value="PLDc_unchar6"/>
    <property type="match status" value="1"/>
</dbReference>
<accession>A0A5R8WM50</accession>
<reference evidence="2 3" key="1">
    <citation type="submission" date="2019-05" db="EMBL/GenBank/DDBJ databases">
        <title>Hymenobacter edaphi sp. nov., isolated from abandoned arsenic-contaminated farmland soil.</title>
        <authorList>
            <person name="Nie L."/>
        </authorList>
    </citation>
    <scope>NUCLEOTIDE SEQUENCE [LARGE SCALE GENOMIC DNA]</scope>
    <source>
        <strain evidence="2 3">1-3-3-8</strain>
    </source>
</reference>
<evidence type="ECO:0000313" key="2">
    <source>
        <dbReference type="EMBL" id="TLM90038.1"/>
    </source>
</evidence>
<dbReference type="PANTHER" id="PTHR21248:SF22">
    <property type="entry name" value="PHOSPHOLIPASE D"/>
    <property type="match status" value="1"/>
</dbReference>
<gene>
    <name evidence="2" type="ORF">FDY95_18635</name>
</gene>
<organism evidence="2 3">
    <name type="scientific">Hymenobacter jeollabukensis</name>
    <dbReference type="NCBI Taxonomy" id="2025313"/>
    <lineage>
        <taxon>Bacteria</taxon>
        <taxon>Pseudomonadati</taxon>
        <taxon>Bacteroidota</taxon>
        <taxon>Cytophagia</taxon>
        <taxon>Cytophagales</taxon>
        <taxon>Hymenobacteraceae</taxon>
        <taxon>Hymenobacter</taxon>
    </lineage>
</organism>
<dbReference type="EMBL" id="VAJM01000010">
    <property type="protein sequence ID" value="TLM90038.1"/>
    <property type="molecule type" value="Genomic_DNA"/>
</dbReference>
<sequence length="235" mass="26980">MATFLTTAGVSHELENIIKGAKTHIWLVSPYLQVSKTLFERLKAAINRGIKVTIIYGKNELKEEQYELLRMLNPIDLHFFVNLHAKCYFNEHSMIITSMNMYEYSERTNREMGILINRSTDKDIYNAAAKETLEIWDAADKVELSTLAKLKQPVSAKKATTFTANSVKGLCIRCEKNIPYSPDCPYCPSCYGIWAQYGNEDYLEAVCHQCGKEADTSMNRPLCYNCFSRQSYSYR</sequence>
<keyword evidence="3" id="KW-1185">Reference proteome</keyword>
<dbReference type="InterPro" id="IPR025202">
    <property type="entry name" value="PLD-like_dom"/>
</dbReference>
<dbReference type="SUPFAM" id="SSF56024">
    <property type="entry name" value="Phospholipase D/nuclease"/>
    <property type="match status" value="1"/>
</dbReference>